<comment type="caution">
    <text evidence="3">The sequence shown here is derived from an EMBL/GenBank/DDBJ whole genome shotgun (WGS) entry which is preliminary data.</text>
</comment>
<dbReference type="InterPro" id="IPR029046">
    <property type="entry name" value="LolA/LolB/LppX"/>
</dbReference>
<keyword evidence="2" id="KW-1133">Transmembrane helix</keyword>
<dbReference type="EMBL" id="VIWT01000001">
    <property type="protein sequence ID" value="TWF98333.1"/>
    <property type="molecule type" value="Genomic_DNA"/>
</dbReference>
<keyword evidence="4" id="KW-1185">Reference proteome</keyword>
<gene>
    <name evidence="3" type="ORF">FHX73_112141</name>
</gene>
<dbReference type="InterPro" id="IPR052944">
    <property type="entry name" value="Sporulation_related"/>
</dbReference>
<evidence type="ECO:0000256" key="1">
    <source>
        <dbReference type="SAM" id="MobiDB-lite"/>
    </source>
</evidence>
<feature type="region of interest" description="Disordered" evidence="1">
    <location>
        <begin position="119"/>
        <end position="147"/>
    </location>
</feature>
<feature type="region of interest" description="Disordered" evidence="1">
    <location>
        <begin position="322"/>
        <end position="344"/>
    </location>
</feature>
<protein>
    <submittedName>
        <fullName evidence="3">Outer membrane lipoprotein-sorting protein</fullName>
    </submittedName>
</protein>
<dbReference type="PANTHER" id="PTHR37507">
    <property type="entry name" value="SPORULATION PROTEIN YDCC"/>
    <property type="match status" value="1"/>
</dbReference>
<accession>A0A561UG42</accession>
<keyword evidence="2" id="KW-0812">Transmembrane</keyword>
<evidence type="ECO:0000256" key="2">
    <source>
        <dbReference type="SAM" id="Phobius"/>
    </source>
</evidence>
<sequence>MTQYAGFDDQRDGVEPAGGAAGSADPAGIPYRAGRRTAMRLLVPVAVVAAAATAVAVVPALASDSAPQLPKLTAEQLVTKVLSNQTQALSGTVQVSTDLGIPSELVSVIGQGGGAAGVAGTAGQAGGSGQSRQWGGSSANPTSQLTGLLSGSHTLRVAVDGPDKQRVALVEDLAEYDLVHNGTQAWSWDSGSQQAVHYTGLRQGASGDQHQLPGDVPATPQQAAQQLLAGSATYSDVSVSGTATVAGRSAYQLSVRPKQSGSTIGEVRIAIDSATGTPLAVTALGTGGGTILDSRFSQVSFGHPGSGTFDFTPPKGAKVTQKAAGLDKPDTGKAGEHHTGDQAGQQAKVIGEGWTAVLSAQLPAELNQTAPAGGKQDGGKQAKGLKGLGSPMALLKSFGKPVGGGTLISSKVINVLITDDNRVYAGAVTLQVLQSAAGVK</sequence>
<feature type="transmembrane region" description="Helical" evidence="2">
    <location>
        <begin position="41"/>
        <end position="62"/>
    </location>
</feature>
<keyword evidence="3" id="KW-0449">Lipoprotein</keyword>
<proteinExistence type="predicted"/>
<feature type="region of interest" description="Disordered" evidence="1">
    <location>
        <begin position="1"/>
        <end position="26"/>
    </location>
</feature>
<reference evidence="3 4" key="1">
    <citation type="submission" date="2019-06" db="EMBL/GenBank/DDBJ databases">
        <title>Sequencing the genomes of 1000 actinobacteria strains.</title>
        <authorList>
            <person name="Klenk H.-P."/>
        </authorList>
    </citation>
    <scope>NUCLEOTIDE SEQUENCE [LARGE SCALE GENOMIC DNA]</scope>
    <source>
        <strain evidence="3 4">DSM 44826</strain>
    </source>
</reference>
<dbReference type="AlphaFoldDB" id="A0A561UG42"/>
<dbReference type="SUPFAM" id="SSF89392">
    <property type="entry name" value="Prokaryotic lipoproteins and lipoprotein localization factors"/>
    <property type="match status" value="1"/>
</dbReference>
<organism evidence="3 4">
    <name type="scientific">Kitasatospora viridis</name>
    <dbReference type="NCBI Taxonomy" id="281105"/>
    <lineage>
        <taxon>Bacteria</taxon>
        <taxon>Bacillati</taxon>
        <taxon>Actinomycetota</taxon>
        <taxon>Actinomycetes</taxon>
        <taxon>Kitasatosporales</taxon>
        <taxon>Streptomycetaceae</taxon>
        <taxon>Kitasatospora</taxon>
    </lineage>
</organism>
<dbReference type="PANTHER" id="PTHR37507:SF2">
    <property type="entry name" value="SPORULATION PROTEIN YDCC"/>
    <property type="match status" value="1"/>
</dbReference>
<feature type="compositionally biased region" description="Basic and acidic residues" evidence="1">
    <location>
        <begin position="325"/>
        <end position="340"/>
    </location>
</feature>
<dbReference type="RefSeq" id="WP_246213455.1">
    <property type="nucleotide sequence ID" value="NZ_BAAAMZ010000046.1"/>
</dbReference>
<dbReference type="Proteomes" id="UP000317940">
    <property type="component" value="Unassembled WGS sequence"/>
</dbReference>
<evidence type="ECO:0000313" key="4">
    <source>
        <dbReference type="Proteomes" id="UP000317940"/>
    </source>
</evidence>
<name>A0A561UG42_9ACTN</name>
<dbReference type="Gene3D" id="2.50.20.10">
    <property type="entry name" value="Lipoprotein localisation LolA/LolB/LppX"/>
    <property type="match status" value="1"/>
</dbReference>
<keyword evidence="2" id="KW-0472">Membrane</keyword>
<evidence type="ECO:0000313" key="3">
    <source>
        <dbReference type="EMBL" id="TWF98333.1"/>
    </source>
</evidence>
<feature type="compositionally biased region" description="Low complexity" evidence="1">
    <location>
        <begin position="130"/>
        <end position="139"/>
    </location>
</feature>